<dbReference type="OrthoDB" id="1263265at2"/>
<dbReference type="Gene3D" id="6.10.280.50">
    <property type="match status" value="1"/>
</dbReference>
<evidence type="ECO:0008006" key="3">
    <source>
        <dbReference type="Google" id="ProtNLM"/>
    </source>
</evidence>
<dbReference type="InterPro" id="IPR007420">
    <property type="entry name" value="DUF465"/>
</dbReference>
<sequence length="82" mass="9301">MSHTPHQLVDDFPEHVEAIAALKTSDAHFAKLVDAYNEVNKKVYLAETNVQPIEQLAEEQLRKERSKLKDEIWSILSKAATA</sequence>
<evidence type="ECO:0000313" key="2">
    <source>
        <dbReference type="Proteomes" id="UP000238392"/>
    </source>
</evidence>
<dbReference type="Proteomes" id="UP000238392">
    <property type="component" value="Unassembled WGS sequence"/>
</dbReference>
<protein>
    <recommendedName>
        <fullName evidence="3">DUF465 domain-containing protein</fullName>
    </recommendedName>
</protein>
<keyword evidence="2" id="KW-1185">Reference proteome</keyword>
<accession>A0A2T0X4R2</accession>
<proteinExistence type="predicted"/>
<dbReference type="InterPro" id="IPR038444">
    <property type="entry name" value="DUF465_sf"/>
</dbReference>
<evidence type="ECO:0000313" key="1">
    <source>
        <dbReference type="EMBL" id="PRY93930.1"/>
    </source>
</evidence>
<reference evidence="1 2" key="1">
    <citation type="submission" date="2018-03" db="EMBL/GenBank/DDBJ databases">
        <title>Genomic Encyclopedia of Archaeal and Bacterial Type Strains, Phase II (KMG-II): from individual species to whole genera.</title>
        <authorList>
            <person name="Goeker M."/>
        </authorList>
    </citation>
    <scope>NUCLEOTIDE SEQUENCE [LARGE SCALE GENOMIC DNA]</scope>
    <source>
        <strain evidence="1 2">DSM 100212</strain>
    </source>
</reference>
<dbReference type="RefSeq" id="WP_106262220.1">
    <property type="nucleotide sequence ID" value="NZ_PVTQ01000001.1"/>
</dbReference>
<name>A0A2T0X4R2_9RHOB</name>
<dbReference type="AlphaFoldDB" id="A0A2T0X4R2"/>
<dbReference type="Pfam" id="PF04325">
    <property type="entry name" value="DUF465"/>
    <property type="match status" value="1"/>
</dbReference>
<dbReference type="EMBL" id="PVTQ01000001">
    <property type="protein sequence ID" value="PRY93930.1"/>
    <property type="molecule type" value="Genomic_DNA"/>
</dbReference>
<comment type="caution">
    <text evidence="1">The sequence shown here is derived from an EMBL/GenBank/DDBJ whole genome shotgun (WGS) entry which is preliminary data.</text>
</comment>
<gene>
    <name evidence="1" type="ORF">CLV74_10160</name>
</gene>
<organism evidence="1 2">
    <name type="scientific">Donghicola tyrosinivorans</name>
    <dbReference type="NCBI Taxonomy" id="1652492"/>
    <lineage>
        <taxon>Bacteria</taxon>
        <taxon>Pseudomonadati</taxon>
        <taxon>Pseudomonadota</taxon>
        <taxon>Alphaproteobacteria</taxon>
        <taxon>Rhodobacterales</taxon>
        <taxon>Roseobacteraceae</taxon>
        <taxon>Donghicola</taxon>
    </lineage>
</organism>